<evidence type="ECO:0000259" key="3">
    <source>
        <dbReference type="PROSITE" id="PS50102"/>
    </source>
</evidence>
<keyword evidence="1 2" id="KW-0694">RNA-binding</keyword>
<dbReference type="AlphaFoldDB" id="A0AAD8KZB3"/>
<dbReference type="PROSITE" id="PS50102">
    <property type="entry name" value="RRM"/>
    <property type="match status" value="1"/>
</dbReference>
<dbReference type="Gene3D" id="3.30.70.330">
    <property type="match status" value="1"/>
</dbReference>
<gene>
    <name evidence="4" type="ORF">QVD17_11319</name>
</gene>
<dbReference type="InterPro" id="IPR035979">
    <property type="entry name" value="RBD_domain_sf"/>
</dbReference>
<dbReference type="SUPFAM" id="SSF54928">
    <property type="entry name" value="RNA-binding domain, RBD"/>
    <property type="match status" value="1"/>
</dbReference>
<accession>A0AAD8KZB3</accession>
<dbReference type="PANTHER" id="PTHR48027">
    <property type="entry name" value="HETEROGENEOUS NUCLEAR RIBONUCLEOPROTEIN 87F-RELATED"/>
    <property type="match status" value="1"/>
</dbReference>
<evidence type="ECO:0000313" key="4">
    <source>
        <dbReference type="EMBL" id="KAK1429117.1"/>
    </source>
</evidence>
<dbReference type="SMART" id="SM00360">
    <property type="entry name" value="RRM"/>
    <property type="match status" value="1"/>
</dbReference>
<protein>
    <recommendedName>
        <fullName evidence="3">RRM domain-containing protein</fullName>
    </recommendedName>
</protein>
<dbReference type="GO" id="GO:0003723">
    <property type="term" value="F:RNA binding"/>
    <property type="evidence" value="ECO:0007669"/>
    <property type="project" value="UniProtKB-UniRule"/>
</dbReference>
<evidence type="ECO:0000256" key="1">
    <source>
        <dbReference type="ARBA" id="ARBA00022884"/>
    </source>
</evidence>
<sequence length="168" mass="18383">MPVATLPIYQTIRCASNWKLFVGGVAPDTNDTRLREVFSKHGEVTEAKVIMDEKTGKSSGIGFVTFAKYEPACRAINTMDQWELHGQTVTVRWAEDSGGDIELSCLAGEELAGIGVKPTLLLKNAREPAPIMAPIRICQCLVPHEVFPRRAAIPALGDARLKNTERHG</sequence>
<dbReference type="InterPro" id="IPR052462">
    <property type="entry name" value="SLIRP/GR-RBP-like"/>
</dbReference>
<proteinExistence type="predicted"/>
<dbReference type="InterPro" id="IPR012677">
    <property type="entry name" value="Nucleotide-bd_a/b_plait_sf"/>
</dbReference>
<feature type="domain" description="RRM" evidence="3">
    <location>
        <begin position="18"/>
        <end position="96"/>
    </location>
</feature>
<dbReference type="InterPro" id="IPR000504">
    <property type="entry name" value="RRM_dom"/>
</dbReference>
<dbReference type="Proteomes" id="UP001229421">
    <property type="component" value="Unassembled WGS sequence"/>
</dbReference>
<comment type="caution">
    <text evidence="4">The sequence shown here is derived from an EMBL/GenBank/DDBJ whole genome shotgun (WGS) entry which is preliminary data.</text>
</comment>
<name>A0AAD8KZB3_TARER</name>
<evidence type="ECO:0000313" key="5">
    <source>
        <dbReference type="Proteomes" id="UP001229421"/>
    </source>
</evidence>
<evidence type="ECO:0000256" key="2">
    <source>
        <dbReference type="PROSITE-ProRule" id="PRU00176"/>
    </source>
</evidence>
<keyword evidence="5" id="KW-1185">Reference proteome</keyword>
<reference evidence="4" key="1">
    <citation type="journal article" date="2023" name="bioRxiv">
        <title>Improved chromosome-level genome assembly for marigold (Tagetes erecta).</title>
        <authorList>
            <person name="Jiang F."/>
            <person name="Yuan L."/>
            <person name="Wang S."/>
            <person name="Wang H."/>
            <person name="Xu D."/>
            <person name="Wang A."/>
            <person name="Fan W."/>
        </authorList>
    </citation>
    <scope>NUCLEOTIDE SEQUENCE</scope>
    <source>
        <strain evidence="4">WSJ</strain>
        <tissue evidence="4">Leaf</tissue>
    </source>
</reference>
<dbReference type="EMBL" id="JAUHHV010000003">
    <property type="protein sequence ID" value="KAK1429117.1"/>
    <property type="molecule type" value="Genomic_DNA"/>
</dbReference>
<organism evidence="4 5">
    <name type="scientific">Tagetes erecta</name>
    <name type="common">African marigold</name>
    <dbReference type="NCBI Taxonomy" id="13708"/>
    <lineage>
        <taxon>Eukaryota</taxon>
        <taxon>Viridiplantae</taxon>
        <taxon>Streptophyta</taxon>
        <taxon>Embryophyta</taxon>
        <taxon>Tracheophyta</taxon>
        <taxon>Spermatophyta</taxon>
        <taxon>Magnoliopsida</taxon>
        <taxon>eudicotyledons</taxon>
        <taxon>Gunneridae</taxon>
        <taxon>Pentapetalae</taxon>
        <taxon>asterids</taxon>
        <taxon>campanulids</taxon>
        <taxon>Asterales</taxon>
        <taxon>Asteraceae</taxon>
        <taxon>Asteroideae</taxon>
        <taxon>Heliantheae alliance</taxon>
        <taxon>Tageteae</taxon>
        <taxon>Tagetes</taxon>
    </lineage>
</organism>
<dbReference type="Pfam" id="PF00076">
    <property type="entry name" value="RRM_1"/>
    <property type="match status" value="1"/>
</dbReference>